<evidence type="ECO:0000313" key="1">
    <source>
        <dbReference type="EMBL" id="SCM23777.1"/>
    </source>
</evidence>
<dbReference type="KEGG" id="pcb:PCHAS_1124100"/>
<sequence>MGKINIKDYGNLCHWFKKLSNKKPMPLLPEKKEDRLKRFTNFSLYHIMEKYEFVPNLLLQTEYLYPTLHNNPEVLRQSYFNHHKFSSEMTDAKKER</sequence>
<dbReference type="AlphaFoldDB" id="A0A077TN57"/>
<reference evidence="3 4" key="1">
    <citation type="journal article" date="2014" name="BMC Biol.">
        <title>A comprehensive evaluation of rodent malaria parasite genomes and gene expression.</title>
        <authorList>
            <person name="Otto T.D."/>
            <person name="Bohme U."/>
            <person name="Jackson A.P."/>
            <person name="Hunt M."/>
            <person name="Franke-Fayard B."/>
            <person name="Hoeijmakers W.A."/>
            <person name="Religa A.A."/>
            <person name="Robertson L."/>
            <person name="Sanders M."/>
            <person name="Ogun S.A."/>
            <person name="Cunningham D."/>
            <person name="Erhart A."/>
            <person name="Billker O."/>
            <person name="Khan S.M."/>
            <person name="Stunnenberg H.G."/>
            <person name="Langhorne J."/>
            <person name="Holder A.A."/>
            <person name="Waters A.P."/>
            <person name="Newbold C.I."/>
            <person name="Pain A."/>
            <person name="Berriman M."/>
            <person name="Janse C.J."/>
        </authorList>
    </citation>
    <scope>NUCLEOTIDE SEQUENCE [LARGE SCALE GENOMIC DNA]</scope>
    <source>
        <strain evidence="3 4">AS</strain>
    </source>
</reference>
<keyword evidence="4" id="KW-1185">Reference proteome</keyword>
<reference evidence="5 6" key="3">
    <citation type="submission" date="2016-08" db="EMBL/GenBank/DDBJ databases">
        <authorList>
            <consortium name="Pathogen Informatics"/>
        </authorList>
    </citation>
    <scope>NUCLEOTIDE SEQUENCE [LARGE SCALE GENOMIC DNA]</scope>
    <source>
        <strain evidence="1 6">AJ</strain>
        <strain evidence="3">AS</strain>
        <strain evidence="2 5">CB</strain>
    </source>
</reference>
<organism evidence="1 6">
    <name type="scientific">Plasmodium chabaudi chabaudi</name>
    <dbReference type="NCBI Taxonomy" id="31271"/>
    <lineage>
        <taxon>Eukaryota</taxon>
        <taxon>Sar</taxon>
        <taxon>Alveolata</taxon>
        <taxon>Apicomplexa</taxon>
        <taxon>Aconoidasida</taxon>
        <taxon>Haemosporida</taxon>
        <taxon>Plasmodiidae</taxon>
        <taxon>Plasmodium</taxon>
        <taxon>Plasmodium (Vinckeia)</taxon>
    </lineage>
</organism>
<evidence type="ECO:0000313" key="4">
    <source>
        <dbReference type="Proteomes" id="UP000071118"/>
    </source>
</evidence>
<dbReference type="VEuPathDB" id="PlasmoDB:PCHAS_1124100"/>
<dbReference type="Proteomes" id="UP000195489">
    <property type="component" value="Chromosome 11"/>
</dbReference>
<evidence type="ECO:0000313" key="2">
    <source>
        <dbReference type="EMBL" id="SCN61234.1"/>
    </source>
</evidence>
<protein>
    <submittedName>
        <fullName evidence="1">Uncharacterized protein</fullName>
    </submittedName>
</protein>
<name>A0A077TN57_PLACU</name>
<accession>A0A077TN57</accession>
<dbReference type="OrthoDB" id="430577at2759"/>
<dbReference type="Proteomes" id="UP000507163">
    <property type="component" value="Chromosome 11"/>
</dbReference>
<dbReference type="Proteomes" id="UP000071118">
    <property type="component" value="Chromosome 11"/>
</dbReference>
<evidence type="ECO:0000313" key="6">
    <source>
        <dbReference type="Proteomes" id="UP000507163"/>
    </source>
</evidence>
<proteinExistence type="predicted"/>
<dbReference type="EMBL" id="LT608177">
    <property type="protein sequence ID" value="SCM23777.1"/>
    <property type="molecule type" value="Genomic_DNA"/>
</dbReference>
<gene>
    <name evidence="1" type="ORF">PCHAJ_000284800</name>
    <name evidence="3" type="ORF">PCHAS_1124100</name>
    <name evidence="2" type="ORF">PCHCB_000286200</name>
</gene>
<dbReference type="RefSeq" id="XP_740221.1">
    <property type="nucleotide sequence ID" value="XM_735128.1"/>
</dbReference>
<reference evidence="3" key="2">
    <citation type="submission" date="2014-05" db="EMBL/GenBank/DDBJ databases">
        <authorList>
            <person name="Aslett M.A."/>
            <person name="De Silva N."/>
        </authorList>
    </citation>
    <scope>NUCLEOTIDE SEQUENCE</scope>
    <source>
        <strain evidence="3">AS</strain>
    </source>
</reference>
<evidence type="ECO:0000313" key="5">
    <source>
        <dbReference type="Proteomes" id="UP000195489"/>
    </source>
</evidence>
<dbReference type="EMBL" id="LK022888">
    <property type="protein sequence ID" value="VTZ69236.1"/>
    <property type="molecule type" value="Genomic_DNA"/>
</dbReference>
<dbReference type="GeneID" id="3493290"/>
<evidence type="ECO:0000313" key="3">
    <source>
        <dbReference type="EMBL" id="VTZ69236.1"/>
    </source>
</evidence>
<dbReference type="EMBL" id="LT608163">
    <property type="protein sequence ID" value="SCN61234.1"/>
    <property type="molecule type" value="Genomic_DNA"/>
</dbReference>